<dbReference type="EMBL" id="SDIF01000239">
    <property type="protein sequence ID" value="RXS56818.1"/>
    <property type="molecule type" value="Genomic_DNA"/>
</dbReference>
<keyword evidence="1" id="KW-0175">Coiled coil</keyword>
<evidence type="ECO:0000313" key="3">
    <source>
        <dbReference type="Proteomes" id="UP000289482"/>
    </source>
</evidence>
<gene>
    <name evidence="2" type="ORF">EST54_33415</name>
</gene>
<feature type="coiled-coil region" evidence="1">
    <location>
        <begin position="111"/>
        <end position="138"/>
    </location>
</feature>
<dbReference type="InterPro" id="IPR036689">
    <property type="entry name" value="ESAT-6-like_sf"/>
</dbReference>
<proteinExistence type="predicted"/>
<dbReference type="AlphaFoldDB" id="A0A4Q1QG77"/>
<evidence type="ECO:0000256" key="1">
    <source>
        <dbReference type="SAM" id="Coils"/>
    </source>
</evidence>
<accession>A0A4Q1QG77</accession>
<protein>
    <recommendedName>
        <fullName evidence="4">WXG100 family type VII secretion target</fullName>
    </recommendedName>
</protein>
<evidence type="ECO:0008006" key="4">
    <source>
        <dbReference type="Google" id="ProtNLM"/>
    </source>
</evidence>
<evidence type="ECO:0000313" key="2">
    <source>
        <dbReference type="EMBL" id="RXS56818.1"/>
    </source>
</evidence>
<dbReference type="InterPro" id="IPR038332">
    <property type="entry name" value="PPE_sf"/>
</dbReference>
<dbReference type="Gene3D" id="1.20.1260.20">
    <property type="entry name" value="PPE superfamily"/>
    <property type="match status" value="1"/>
</dbReference>
<dbReference type="SUPFAM" id="SSF140453">
    <property type="entry name" value="EsxAB dimer-like"/>
    <property type="match status" value="1"/>
</dbReference>
<dbReference type="Proteomes" id="UP000289482">
    <property type="component" value="Unassembled WGS sequence"/>
</dbReference>
<reference evidence="2 3" key="1">
    <citation type="submission" date="2019-01" db="EMBL/GenBank/DDBJ databases">
        <title>Draft genome sequences of the type strain Streptomyces sioyaensis DSM 40032 and its novel strain, TM32, a thermotolerant antibiotics-producing actinobacterium.</title>
        <authorList>
            <person name="Nakaew N."/>
            <person name="Lumyong S."/>
            <person name="Sloan W.T."/>
            <person name="Sungthong R."/>
        </authorList>
    </citation>
    <scope>NUCLEOTIDE SEQUENCE [LARGE SCALE GENOMIC DNA]</scope>
    <source>
        <strain evidence="2 3">DSM 40032</strain>
    </source>
</reference>
<comment type="caution">
    <text evidence="2">The sequence shown here is derived from an EMBL/GenBank/DDBJ whole genome shotgun (WGS) entry which is preliminary data.</text>
</comment>
<dbReference type="RefSeq" id="WP_129251421.1">
    <property type="nucleotide sequence ID" value="NZ_JABZEL010000008.1"/>
</dbReference>
<organism evidence="2 3">
    <name type="scientific">Streptomyces sioyaensis</name>
    <dbReference type="NCBI Taxonomy" id="67364"/>
    <lineage>
        <taxon>Bacteria</taxon>
        <taxon>Bacillati</taxon>
        <taxon>Actinomycetota</taxon>
        <taxon>Actinomycetes</taxon>
        <taxon>Kitasatosporales</taxon>
        <taxon>Streptomycetaceae</taxon>
        <taxon>Streptomyces</taxon>
    </lineage>
</organism>
<dbReference type="GeneID" id="95782775"/>
<name>A0A4Q1QG77_9ACTN</name>
<keyword evidence="3" id="KW-1185">Reference proteome</keyword>
<sequence>MAEPTSRLVVPRVDGDKEEPGSVYRDLTSYGDVFSPSAMISKGLELAFDFNPVDEAKKLLGGNWEEYAQCAKAWESLGNFCEDLSKNLESGNKALDATWSGNAADSAYVYVDTLADDVAAMKESFDDLKEQYERVTEAVWHAAEACGDLLGGILDLALMAAITAAAGASTSFTLFGPVIAAGAVAGEVVEMINLWGKLTTLIAEVQSVVSGSVGTVVQLTRFHAANMQKFPLPGSGYDNPAV</sequence>